<accession>A0ABQ4XRS7</accession>
<evidence type="ECO:0000313" key="3">
    <source>
        <dbReference type="Proteomes" id="UP001151760"/>
    </source>
</evidence>
<feature type="region of interest" description="Disordered" evidence="1">
    <location>
        <begin position="1"/>
        <end position="43"/>
    </location>
</feature>
<name>A0ABQ4XRS7_9ASTR</name>
<comment type="caution">
    <text evidence="2">The sequence shown here is derived from an EMBL/GenBank/DDBJ whole genome shotgun (WGS) entry which is preliminary data.</text>
</comment>
<protein>
    <submittedName>
        <fullName evidence="2">Uncharacterized protein</fullName>
    </submittedName>
</protein>
<evidence type="ECO:0000256" key="1">
    <source>
        <dbReference type="SAM" id="MobiDB-lite"/>
    </source>
</evidence>
<sequence length="138" mass="15444">MLAPDRSAKAKHSSIPEIHKNHELAGSPSFPGNLFQDDRRNNSRDAKLALKQDKRKANLETHFYEDFKEFVGFVHYNDYSSFHYHALEDMEEKLKVLVFGTGATIGATMGSKTGVVIELEKEQKLGSSCSKSNAPEIS</sequence>
<organism evidence="2 3">
    <name type="scientific">Tanacetum coccineum</name>
    <dbReference type="NCBI Taxonomy" id="301880"/>
    <lineage>
        <taxon>Eukaryota</taxon>
        <taxon>Viridiplantae</taxon>
        <taxon>Streptophyta</taxon>
        <taxon>Embryophyta</taxon>
        <taxon>Tracheophyta</taxon>
        <taxon>Spermatophyta</taxon>
        <taxon>Magnoliopsida</taxon>
        <taxon>eudicotyledons</taxon>
        <taxon>Gunneridae</taxon>
        <taxon>Pentapetalae</taxon>
        <taxon>asterids</taxon>
        <taxon>campanulids</taxon>
        <taxon>Asterales</taxon>
        <taxon>Asteraceae</taxon>
        <taxon>Asteroideae</taxon>
        <taxon>Anthemideae</taxon>
        <taxon>Anthemidinae</taxon>
        <taxon>Tanacetum</taxon>
    </lineage>
</organism>
<gene>
    <name evidence="2" type="ORF">Tco_0682663</name>
</gene>
<reference evidence="2" key="1">
    <citation type="journal article" date="2022" name="Int. J. Mol. Sci.">
        <title>Draft Genome of Tanacetum Coccineum: Genomic Comparison of Closely Related Tanacetum-Family Plants.</title>
        <authorList>
            <person name="Yamashiro T."/>
            <person name="Shiraishi A."/>
            <person name="Nakayama K."/>
            <person name="Satake H."/>
        </authorList>
    </citation>
    <scope>NUCLEOTIDE SEQUENCE</scope>
</reference>
<proteinExistence type="predicted"/>
<keyword evidence="3" id="KW-1185">Reference proteome</keyword>
<dbReference type="Proteomes" id="UP001151760">
    <property type="component" value="Unassembled WGS sequence"/>
</dbReference>
<dbReference type="EMBL" id="BQNB010009765">
    <property type="protein sequence ID" value="GJS68098.1"/>
    <property type="molecule type" value="Genomic_DNA"/>
</dbReference>
<reference evidence="2" key="2">
    <citation type="submission" date="2022-01" db="EMBL/GenBank/DDBJ databases">
        <authorList>
            <person name="Yamashiro T."/>
            <person name="Shiraishi A."/>
            <person name="Satake H."/>
            <person name="Nakayama K."/>
        </authorList>
    </citation>
    <scope>NUCLEOTIDE SEQUENCE</scope>
</reference>
<evidence type="ECO:0000313" key="2">
    <source>
        <dbReference type="EMBL" id="GJS68098.1"/>
    </source>
</evidence>